<feature type="transmembrane region" description="Helical" evidence="1">
    <location>
        <begin position="117"/>
        <end position="137"/>
    </location>
</feature>
<keyword evidence="1" id="KW-0812">Transmembrane</keyword>
<protein>
    <submittedName>
        <fullName evidence="2">Uncharacterized protein</fullName>
    </submittedName>
</protein>
<keyword evidence="3" id="KW-1185">Reference proteome</keyword>
<sequence>MEGAFLAIASVIILAIGFVVKGVADGHYGIVLFPLWTIGGIVVYWIFDRYFSGSSALAKNIAAFVFSVVFVFPLFAAALPQPVSVPLAGVFVSGASLLIAWLIAFCDESPFVLKNCCYGLLSVPVFLMFCHLCGWLPETLVREFTVFGKYFEAFKVTYSGFSSSDFFFGLILCPWVFTVLALLLRERRGRVERANTQ</sequence>
<gene>
    <name evidence="2" type="ORF">SAMN02745218_02822</name>
</gene>
<accession>A0A1M5DGL9</accession>
<name>A0A1M5DGL9_9FIRM</name>
<feature type="transmembrane region" description="Helical" evidence="1">
    <location>
        <begin position="85"/>
        <end position="105"/>
    </location>
</feature>
<dbReference type="Proteomes" id="UP000184196">
    <property type="component" value="Unassembled WGS sequence"/>
</dbReference>
<dbReference type="AlphaFoldDB" id="A0A1M5DGL9"/>
<dbReference type="EMBL" id="FQUW01000049">
    <property type="protein sequence ID" value="SHF66189.1"/>
    <property type="molecule type" value="Genomic_DNA"/>
</dbReference>
<keyword evidence="1" id="KW-0472">Membrane</keyword>
<keyword evidence="1" id="KW-1133">Transmembrane helix</keyword>
<reference evidence="3" key="1">
    <citation type="submission" date="2016-11" db="EMBL/GenBank/DDBJ databases">
        <authorList>
            <person name="Varghese N."/>
            <person name="Submissions S."/>
        </authorList>
    </citation>
    <scope>NUCLEOTIDE SEQUENCE [LARGE SCALE GENOMIC DNA]</scope>
    <source>
        <strain evidence="3">DSM 11792</strain>
    </source>
</reference>
<evidence type="ECO:0000313" key="2">
    <source>
        <dbReference type="EMBL" id="SHF66189.1"/>
    </source>
</evidence>
<organism evidence="2 3">
    <name type="scientific">Desulfofundulus australicus DSM 11792</name>
    <dbReference type="NCBI Taxonomy" id="1121425"/>
    <lineage>
        <taxon>Bacteria</taxon>
        <taxon>Bacillati</taxon>
        <taxon>Bacillota</taxon>
        <taxon>Clostridia</taxon>
        <taxon>Eubacteriales</taxon>
        <taxon>Peptococcaceae</taxon>
        <taxon>Desulfofundulus</taxon>
    </lineage>
</organism>
<feature type="transmembrane region" description="Helical" evidence="1">
    <location>
        <begin position="27"/>
        <end position="47"/>
    </location>
</feature>
<evidence type="ECO:0000313" key="3">
    <source>
        <dbReference type="Proteomes" id="UP000184196"/>
    </source>
</evidence>
<feature type="transmembrane region" description="Helical" evidence="1">
    <location>
        <begin position="59"/>
        <end position="79"/>
    </location>
</feature>
<feature type="transmembrane region" description="Helical" evidence="1">
    <location>
        <begin position="166"/>
        <end position="184"/>
    </location>
</feature>
<proteinExistence type="predicted"/>
<evidence type="ECO:0000256" key="1">
    <source>
        <dbReference type="SAM" id="Phobius"/>
    </source>
</evidence>
<dbReference type="RefSeq" id="WP_073167395.1">
    <property type="nucleotide sequence ID" value="NZ_FQUW01000049.1"/>
</dbReference>